<evidence type="ECO:0000259" key="5">
    <source>
        <dbReference type="Pfam" id="PF00905"/>
    </source>
</evidence>
<dbReference type="InterPro" id="IPR036138">
    <property type="entry name" value="PBP_dimer_sf"/>
</dbReference>
<dbReference type="InterPro" id="IPR012338">
    <property type="entry name" value="Beta-lactam/transpept-like"/>
</dbReference>
<feature type="domain" description="Penicillin-binding protein dimerisation" evidence="6">
    <location>
        <begin position="148"/>
        <end position="308"/>
    </location>
</feature>
<feature type="chain" id="PRO_5046471093" evidence="4">
    <location>
        <begin position="26"/>
        <end position="643"/>
    </location>
</feature>
<keyword evidence="8" id="KW-0132">Cell division</keyword>
<dbReference type="Pfam" id="PF00905">
    <property type="entry name" value="Transpeptidase"/>
    <property type="match status" value="1"/>
</dbReference>
<dbReference type="InterPro" id="IPR050515">
    <property type="entry name" value="Beta-lactam/transpept"/>
</dbReference>
<dbReference type="SUPFAM" id="SSF56601">
    <property type="entry name" value="beta-lactamase/transpeptidase-like"/>
    <property type="match status" value="1"/>
</dbReference>
<gene>
    <name evidence="8" type="ORF">JOE69_003546</name>
</gene>
<evidence type="ECO:0000259" key="7">
    <source>
        <dbReference type="Pfam" id="PF05223"/>
    </source>
</evidence>
<comment type="similarity">
    <text evidence="2">Belongs to the transpeptidase family.</text>
</comment>
<sequence length="643" mass="64497">MLNRKALAIAVSATFLLVGLSACDAGDNGAKDAAQKLADGLSALNVDQVGFTGVPDGSTATGALAELVKPLDPVKPKVSLASAVPAKDNKDQVTATLQYEWAFSGGTWSYSSTAELSRKDNAWTTAWTPGLLIPGFKAGNSLAMQSNAAPRGQILGDGGEVLVQDRPVLRIGIDKTKVDPAAVAASANALASLVQVDVEGYAKEVAAAGPQAFVEAISLRDDPSRTVSDAQIAAIAGAVAIKDSLPLAPTRTFARPVLGTVGEATAELIDKSNGRLKAGDSTGLSGLQAQYDTQLAGTPGIKVVEKDPKAAAGDQPRVLFSTQAKPGSNLQTTLSSKLQNLSESLLSKQTSASAIVAIKPSTGAILAAASGPGSNGYNTAMIGQYAPGSTFKAVTSLAMLRKGMTPDSTVACTPTIAAGGTSFKNAPTYNPAKIGEIPLRTAFAYSCNTAFVSNAATVSQADLASAAASLGVGVASQVGADSFAGSVPADVTEAEHAASMIGQGKVLTSPLAMANVAASIAAGSLVKPVLVPAAPGSTTSAAAPTDAKSGPPLSAAEAASLKDMMAAVVTERNAGGLNAVASGQVFAKTGTAEYGNDNPPKTHAWLIAIQGDLAVAMFLDDGGYASVVLSPLMVDFFNGVAAP</sequence>
<dbReference type="PANTHER" id="PTHR30627">
    <property type="entry name" value="PEPTIDOGLYCAN D,D-TRANSPEPTIDASE"/>
    <property type="match status" value="1"/>
</dbReference>
<dbReference type="InterPro" id="IPR001460">
    <property type="entry name" value="PCN-bd_Tpept"/>
</dbReference>
<dbReference type="PANTHER" id="PTHR30627:SF24">
    <property type="entry name" value="PENICILLIN-BINDING PROTEIN 4B"/>
    <property type="match status" value="1"/>
</dbReference>
<organism evidence="8 9">
    <name type="scientific">Arthrobacter russicus</name>
    <dbReference type="NCBI Taxonomy" id="172040"/>
    <lineage>
        <taxon>Bacteria</taxon>
        <taxon>Bacillati</taxon>
        <taxon>Actinomycetota</taxon>
        <taxon>Actinomycetes</taxon>
        <taxon>Micrococcales</taxon>
        <taxon>Micrococcaceae</taxon>
        <taxon>Arthrobacter</taxon>
    </lineage>
</organism>
<keyword evidence="3" id="KW-0472">Membrane</keyword>
<accession>A0ABU1JFU5</accession>
<evidence type="ECO:0000256" key="2">
    <source>
        <dbReference type="ARBA" id="ARBA00007171"/>
    </source>
</evidence>
<keyword evidence="4" id="KW-0732">Signal</keyword>
<evidence type="ECO:0000256" key="3">
    <source>
        <dbReference type="ARBA" id="ARBA00023136"/>
    </source>
</evidence>
<feature type="domain" description="NTF2-like N-terminal transpeptidase" evidence="7">
    <location>
        <begin position="64"/>
        <end position="138"/>
    </location>
</feature>
<dbReference type="GO" id="GO:0051301">
    <property type="term" value="P:cell division"/>
    <property type="evidence" value="ECO:0007669"/>
    <property type="project" value="UniProtKB-KW"/>
</dbReference>
<dbReference type="RefSeq" id="WP_309801039.1">
    <property type="nucleotide sequence ID" value="NZ_BAAAHY010000006.1"/>
</dbReference>
<dbReference type="InterPro" id="IPR007887">
    <property type="entry name" value="MecA_N"/>
</dbReference>
<dbReference type="Proteomes" id="UP001185069">
    <property type="component" value="Unassembled WGS sequence"/>
</dbReference>
<evidence type="ECO:0000313" key="9">
    <source>
        <dbReference type="Proteomes" id="UP001185069"/>
    </source>
</evidence>
<feature type="domain" description="Penicillin-binding protein transpeptidase" evidence="5">
    <location>
        <begin position="354"/>
        <end position="623"/>
    </location>
</feature>
<evidence type="ECO:0000313" key="8">
    <source>
        <dbReference type="EMBL" id="MDR6271308.1"/>
    </source>
</evidence>
<comment type="caution">
    <text evidence="8">The sequence shown here is derived from an EMBL/GenBank/DDBJ whole genome shotgun (WGS) entry which is preliminary data.</text>
</comment>
<dbReference type="Gene3D" id="3.90.1310.10">
    <property type="entry name" value="Penicillin-binding protein 2a (Domain 2)"/>
    <property type="match status" value="1"/>
</dbReference>
<reference evidence="8 9" key="1">
    <citation type="submission" date="2023-07" db="EMBL/GenBank/DDBJ databases">
        <title>Sequencing the genomes of 1000 actinobacteria strains.</title>
        <authorList>
            <person name="Klenk H.-P."/>
        </authorList>
    </citation>
    <scope>NUCLEOTIDE SEQUENCE [LARGE SCALE GENOMIC DNA]</scope>
    <source>
        <strain evidence="8 9">DSM 14555</strain>
    </source>
</reference>
<dbReference type="InterPro" id="IPR005311">
    <property type="entry name" value="PBP_dimer"/>
</dbReference>
<dbReference type="SUPFAM" id="SSF56519">
    <property type="entry name" value="Penicillin binding protein dimerisation domain"/>
    <property type="match status" value="1"/>
</dbReference>
<dbReference type="Pfam" id="PF03717">
    <property type="entry name" value="PBP_dimer"/>
    <property type="match status" value="1"/>
</dbReference>
<keyword evidence="8" id="KW-0131">Cell cycle</keyword>
<protein>
    <submittedName>
        <fullName evidence="8">Cell division protein FtsI/penicillin-binding protein 2</fullName>
    </submittedName>
</protein>
<dbReference type="EMBL" id="JAVDQF010000001">
    <property type="protein sequence ID" value="MDR6271308.1"/>
    <property type="molecule type" value="Genomic_DNA"/>
</dbReference>
<evidence type="ECO:0000256" key="4">
    <source>
        <dbReference type="SAM" id="SignalP"/>
    </source>
</evidence>
<dbReference type="Gene3D" id="3.40.710.10">
    <property type="entry name" value="DD-peptidase/beta-lactamase superfamily"/>
    <property type="match status" value="1"/>
</dbReference>
<comment type="subcellular location">
    <subcellularLocation>
        <location evidence="1">Membrane</location>
    </subcellularLocation>
</comment>
<feature type="signal peptide" evidence="4">
    <location>
        <begin position="1"/>
        <end position="25"/>
    </location>
</feature>
<keyword evidence="9" id="KW-1185">Reference proteome</keyword>
<evidence type="ECO:0000256" key="1">
    <source>
        <dbReference type="ARBA" id="ARBA00004370"/>
    </source>
</evidence>
<evidence type="ECO:0000259" key="6">
    <source>
        <dbReference type="Pfam" id="PF03717"/>
    </source>
</evidence>
<proteinExistence type="inferred from homology"/>
<dbReference type="PROSITE" id="PS51257">
    <property type="entry name" value="PROKAR_LIPOPROTEIN"/>
    <property type="match status" value="1"/>
</dbReference>
<dbReference type="Pfam" id="PF05223">
    <property type="entry name" value="MecA_N"/>
    <property type="match status" value="1"/>
</dbReference>
<name>A0ABU1JFU5_9MICC</name>